<evidence type="ECO:0000256" key="1">
    <source>
        <dbReference type="ARBA" id="ARBA00007626"/>
    </source>
</evidence>
<dbReference type="Gene3D" id="1.25.40.10">
    <property type="entry name" value="Tetratricopeptide repeat domain"/>
    <property type="match status" value="2"/>
</dbReference>
<feature type="repeat" description="PPR" evidence="3">
    <location>
        <begin position="289"/>
        <end position="323"/>
    </location>
</feature>
<dbReference type="Pfam" id="PF01535">
    <property type="entry name" value="PPR"/>
    <property type="match status" value="2"/>
</dbReference>
<dbReference type="InterPro" id="IPR011990">
    <property type="entry name" value="TPR-like_helical_dom_sf"/>
</dbReference>
<organism evidence="4 5">
    <name type="scientific">Vanilla planifolia</name>
    <name type="common">Vanilla</name>
    <dbReference type="NCBI Taxonomy" id="51239"/>
    <lineage>
        <taxon>Eukaryota</taxon>
        <taxon>Viridiplantae</taxon>
        <taxon>Streptophyta</taxon>
        <taxon>Embryophyta</taxon>
        <taxon>Tracheophyta</taxon>
        <taxon>Spermatophyta</taxon>
        <taxon>Magnoliopsida</taxon>
        <taxon>Liliopsida</taxon>
        <taxon>Asparagales</taxon>
        <taxon>Orchidaceae</taxon>
        <taxon>Vanilloideae</taxon>
        <taxon>Vanilleae</taxon>
        <taxon>Vanilla</taxon>
    </lineage>
</organism>
<dbReference type="NCBIfam" id="TIGR00756">
    <property type="entry name" value="PPR"/>
    <property type="match status" value="3"/>
</dbReference>
<reference evidence="4 5" key="1">
    <citation type="journal article" date="2020" name="Nat. Food">
        <title>A phased Vanilla planifolia genome enables genetic improvement of flavour and production.</title>
        <authorList>
            <person name="Hasing T."/>
            <person name="Tang H."/>
            <person name="Brym M."/>
            <person name="Khazi F."/>
            <person name="Huang T."/>
            <person name="Chambers A.H."/>
        </authorList>
    </citation>
    <scope>NUCLEOTIDE SEQUENCE [LARGE SCALE GENOMIC DNA]</scope>
    <source>
        <tissue evidence="4">Leaf</tissue>
    </source>
</reference>
<evidence type="ECO:0000256" key="2">
    <source>
        <dbReference type="ARBA" id="ARBA00022737"/>
    </source>
</evidence>
<evidence type="ECO:0000313" key="4">
    <source>
        <dbReference type="EMBL" id="KAG0463694.1"/>
    </source>
</evidence>
<dbReference type="PROSITE" id="PS51375">
    <property type="entry name" value="PPR"/>
    <property type="match status" value="3"/>
</dbReference>
<feature type="repeat" description="PPR" evidence="3">
    <location>
        <begin position="324"/>
        <end position="358"/>
    </location>
</feature>
<comment type="similarity">
    <text evidence="1">Belongs to the PPR family. P subfamily.</text>
</comment>
<proteinExistence type="inferred from homology"/>
<dbReference type="InterPro" id="IPR002885">
    <property type="entry name" value="PPR_rpt"/>
</dbReference>
<dbReference type="PANTHER" id="PTHR47447:SF23">
    <property type="entry name" value="PENTACOTRIPEPTIDE-REPEAT REGION OF PRORP DOMAIN-CONTAINING PROTEIN"/>
    <property type="match status" value="1"/>
</dbReference>
<feature type="repeat" description="PPR" evidence="3">
    <location>
        <begin position="359"/>
        <end position="393"/>
    </location>
</feature>
<accession>A0A835Q5Z4</accession>
<dbReference type="PANTHER" id="PTHR47447">
    <property type="entry name" value="OS03G0856100 PROTEIN"/>
    <property type="match status" value="1"/>
</dbReference>
<dbReference type="AlphaFoldDB" id="A0A835Q5Z4"/>
<evidence type="ECO:0000313" key="5">
    <source>
        <dbReference type="Proteomes" id="UP000636800"/>
    </source>
</evidence>
<evidence type="ECO:0008006" key="6">
    <source>
        <dbReference type="Google" id="ProtNLM"/>
    </source>
</evidence>
<keyword evidence="5" id="KW-1185">Reference proteome</keyword>
<keyword evidence="2" id="KW-0677">Repeat</keyword>
<dbReference type="Pfam" id="PF13041">
    <property type="entry name" value="PPR_2"/>
    <property type="match status" value="1"/>
</dbReference>
<dbReference type="OrthoDB" id="1913204at2759"/>
<dbReference type="Pfam" id="PF12854">
    <property type="entry name" value="PPR_1"/>
    <property type="match status" value="1"/>
</dbReference>
<protein>
    <recommendedName>
        <fullName evidence="6">Pentatricopeptide repeat-containing protein</fullName>
    </recommendedName>
</protein>
<evidence type="ECO:0000256" key="3">
    <source>
        <dbReference type="PROSITE-ProRule" id="PRU00708"/>
    </source>
</evidence>
<name>A0A835Q5Z4_VANPL</name>
<dbReference type="EMBL" id="JADCNL010000010">
    <property type="protein sequence ID" value="KAG0463694.1"/>
    <property type="molecule type" value="Genomic_DNA"/>
</dbReference>
<dbReference type="Proteomes" id="UP000636800">
    <property type="component" value="Chromosome 10"/>
</dbReference>
<gene>
    <name evidence="4" type="ORF">HPP92_019763</name>
</gene>
<comment type="caution">
    <text evidence="4">The sequence shown here is derived from an EMBL/GenBank/DDBJ whole genome shotgun (WGS) entry which is preliminary data.</text>
</comment>
<sequence length="439" mass="49525">MTAMARYVGKHTKFYELDVSAVSRSRVCWFHLLAADVGIRNGSGVFPRPSPRVVFYVEGLLKSGAHGAGGSGRRCFSCFVGFFQRRQKSMAWAPFTCNSLFLLPANICQLASTQSNYEEILSSISDSEQDITKVIELLLSRENKEMNSSKKLCGLYIKKLCCLGRLSDAVSLLFHLHDRQIQLDLDVYNLLLAATGEVSNFELFCGVFQKLLLSRLSPDINSYVHVAKAFLNLSNSDLLINFIREVSEITAHRDPTVVNRIIFCTGKSGQIDKSMTMFKELKNLKRKIDVVTFNTVLAILGRAGWVEKMLSEFTSMKELGYTPDIVTYNTLINCFRRLGRLDLCKACAKETLERGFQLDLQAYIALIDAFGRAGHVNDAMTLFVEMKKFHRPSIYAYRALIGNLKKHGKIELAQDLLEEMKSCTPELVGPSNFRRKRTN</sequence>